<evidence type="ECO:0000256" key="4">
    <source>
        <dbReference type="ARBA" id="ARBA00022741"/>
    </source>
</evidence>
<evidence type="ECO:0000313" key="13">
    <source>
        <dbReference type="Proteomes" id="UP001519460"/>
    </source>
</evidence>
<evidence type="ECO:0000256" key="9">
    <source>
        <dbReference type="SAM" id="Coils"/>
    </source>
</evidence>
<dbReference type="Pfam" id="PF07701">
    <property type="entry name" value="HNOBA"/>
    <property type="match status" value="1"/>
</dbReference>
<keyword evidence="6 8" id="KW-0456">Lyase</keyword>
<evidence type="ECO:0000256" key="5">
    <source>
        <dbReference type="ARBA" id="ARBA00023134"/>
    </source>
</evidence>
<dbReference type="PROSITE" id="PS00452">
    <property type="entry name" value="GUANYLATE_CYCLASE_1"/>
    <property type="match status" value="1"/>
</dbReference>
<keyword evidence="13" id="KW-1185">Reference proteome</keyword>
<feature type="region of interest" description="Disordered" evidence="10">
    <location>
        <begin position="606"/>
        <end position="657"/>
    </location>
</feature>
<dbReference type="Gene3D" id="3.90.1520.10">
    <property type="entry name" value="H-NOX domain"/>
    <property type="match status" value="2"/>
</dbReference>
<keyword evidence="4" id="KW-0547">Nucleotide-binding</keyword>
<dbReference type="InterPro" id="IPR029787">
    <property type="entry name" value="Nucleotide_cyclase"/>
</dbReference>
<evidence type="ECO:0000256" key="3">
    <source>
        <dbReference type="ARBA" id="ARBA00022490"/>
    </source>
</evidence>
<sequence>HEEPKLQALQSFQHFHLVSVLRTVTKWAEATMNEGEHFLQFDYFDDSMTVSLIMAASKCLELPLNTVLETFGDFFLKHCLRHGYDNMLRTLGRDMKCESEEDGTLTLHYYSCREGLSDIVKGVVRAVGTEIFNQNVRLELISTELNDLGAGRSQEHSVFTVYFLDDDDTSRKPPEGVEVTQQHLESTAVQAAKTRPPRQRITLSGELFCETFPYHVIFDENLTIHQCGDNLERMLGVDLEDHPRMPDAFLVIYPRMNLTMANIQRFINSIFVLAIVPKDGKGTPMSIKGQMLWLEDQQQMMYIGSPLIKSLKEMKEMDVYMADIPLFDVTREIVLLYEQRNAEIGITRQLDLTTAELQRTSKALDQERRKTEELLHEMLPPRVAKALMNGEKVEAETFKRATIMFSDVVTFTNIAAACPPEKIVDMLNDMYERFDTATTRWNVYKVETIGDAYMVVSGVPERTKDHAQKVARFAMDIVGQAAQVPSPATGKPLQIRVGIHTGPVMAGVVGIKMPRYCLFGDTVNTASRMESHGVPGRIHLSPAAFRSLRNIGFTFKRRGEMEIKGKGKMVTHFLIGDGENEVHEPEDSFSSYPLLTDAELILDDTGDHYPEEEFDDDEMQQQAARERGDGESEGRKESAMVGGTSKETGESEKKPDVLTSVPGIKEAAGSGMLNASVGGLSRAAKPDYSFLALGKDMAEITGTLYNGIPASERRRQRNSKTCSFL</sequence>
<comment type="caution">
    <text evidence="12">The sequence shown here is derived from an EMBL/GenBank/DDBJ whole genome shotgun (WGS) entry which is preliminary data.</text>
</comment>
<evidence type="ECO:0000313" key="12">
    <source>
        <dbReference type="EMBL" id="KAK7488571.1"/>
    </source>
</evidence>
<protein>
    <recommendedName>
        <fullName evidence="2">guanylate cyclase</fullName>
        <ecNumber evidence="2">4.6.1.2</ecNumber>
    </recommendedName>
</protein>
<accession>A0ABD0KNQ8</accession>
<organism evidence="12 13">
    <name type="scientific">Batillaria attramentaria</name>
    <dbReference type="NCBI Taxonomy" id="370345"/>
    <lineage>
        <taxon>Eukaryota</taxon>
        <taxon>Metazoa</taxon>
        <taxon>Spiralia</taxon>
        <taxon>Lophotrochozoa</taxon>
        <taxon>Mollusca</taxon>
        <taxon>Gastropoda</taxon>
        <taxon>Caenogastropoda</taxon>
        <taxon>Sorbeoconcha</taxon>
        <taxon>Cerithioidea</taxon>
        <taxon>Batillariidae</taxon>
        <taxon>Batillaria</taxon>
    </lineage>
</organism>
<dbReference type="SMART" id="SM00044">
    <property type="entry name" value="CYCc"/>
    <property type="match status" value="1"/>
</dbReference>
<dbReference type="InterPro" id="IPR011645">
    <property type="entry name" value="HNOB_dom_associated"/>
</dbReference>
<evidence type="ECO:0000256" key="8">
    <source>
        <dbReference type="RuleBase" id="RU000405"/>
    </source>
</evidence>
<evidence type="ECO:0000256" key="10">
    <source>
        <dbReference type="SAM" id="MobiDB-lite"/>
    </source>
</evidence>
<evidence type="ECO:0000259" key="11">
    <source>
        <dbReference type="PROSITE" id="PS50125"/>
    </source>
</evidence>
<comment type="subcellular location">
    <subcellularLocation>
        <location evidence="1">Cytoplasm</location>
    </subcellularLocation>
</comment>
<dbReference type="AlphaFoldDB" id="A0ABD0KNQ8"/>
<dbReference type="InterPro" id="IPR024096">
    <property type="entry name" value="NO_sig/Golgi_transp_ligand-bd"/>
</dbReference>
<gene>
    <name evidence="12" type="ORF">BaRGS_00020188</name>
</gene>
<dbReference type="Gene3D" id="3.30.70.1230">
    <property type="entry name" value="Nucleotide cyclase"/>
    <property type="match status" value="1"/>
</dbReference>
<feature type="compositionally biased region" description="Basic and acidic residues" evidence="10">
    <location>
        <begin position="624"/>
        <end position="638"/>
    </location>
</feature>
<dbReference type="SUPFAM" id="SSF55073">
    <property type="entry name" value="Nucleotide cyclase"/>
    <property type="match status" value="1"/>
</dbReference>
<feature type="coiled-coil region" evidence="9">
    <location>
        <begin position="350"/>
        <end position="377"/>
    </location>
</feature>
<dbReference type="EC" id="4.6.1.2" evidence="2"/>
<dbReference type="EMBL" id="JACVVK020000149">
    <property type="protein sequence ID" value="KAK7488571.1"/>
    <property type="molecule type" value="Genomic_DNA"/>
</dbReference>
<keyword evidence="5" id="KW-0342">GTP-binding</keyword>
<dbReference type="Gene3D" id="3.30.450.260">
    <property type="entry name" value="Haem NO binding associated domain"/>
    <property type="match status" value="1"/>
</dbReference>
<keyword evidence="3" id="KW-0963">Cytoplasm</keyword>
<dbReference type="InterPro" id="IPR011644">
    <property type="entry name" value="Heme_NO-bd"/>
</dbReference>
<feature type="domain" description="Guanylate cyclase" evidence="11">
    <location>
        <begin position="402"/>
        <end position="530"/>
    </location>
</feature>
<dbReference type="PANTHER" id="PTHR45655:SF13">
    <property type="entry name" value="SOLUBLE GUANYLATE CYCLASE GCY-32-RELATED"/>
    <property type="match status" value="1"/>
</dbReference>
<dbReference type="CDD" id="cd07302">
    <property type="entry name" value="CHD"/>
    <property type="match status" value="1"/>
</dbReference>
<dbReference type="GO" id="GO:0005525">
    <property type="term" value="F:GTP binding"/>
    <property type="evidence" value="ECO:0007669"/>
    <property type="project" value="UniProtKB-KW"/>
</dbReference>
<keyword evidence="9" id="KW-0175">Coiled coil</keyword>
<dbReference type="FunFam" id="3.30.70.1230:FF:000007">
    <property type="entry name" value="Guanylate cyclase soluble subunit alpha-3"/>
    <property type="match status" value="1"/>
</dbReference>
<dbReference type="Pfam" id="PF00211">
    <property type="entry name" value="Guanylate_cyc"/>
    <property type="match status" value="1"/>
</dbReference>
<feature type="non-terminal residue" evidence="12">
    <location>
        <position position="1"/>
    </location>
</feature>
<dbReference type="Gene3D" id="6.10.250.780">
    <property type="match status" value="1"/>
</dbReference>
<evidence type="ECO:0000256" key="6">
    <source>
        <dbReference type="ARBA" id="ARBA00023239"/>
    </source>
</evidence>
<evidence type="ECO:0000256" key="7">
    <source>
        <dbReference type="ARBA" id="ARBA00023293"/>
    </source>
</evidence>
<dbReference type="GO" id="GO:0004383">
    <property type="term" value="F:guanylate cyclase activity"/>
    <property type="evidence" value="ECO:0007669"/>
    <property type="project" value="UniProtKB-EC"/>
</dbReference>
<comment type="similarity">
    <text evidence="8">Belongs to the adenylyl cyclase class-4/guanylyl cyclase family.</text>
</comment>
<feature type="compositionally biased region" description="Basic and acidic residues" evidence="10">
    <location>
        <begin position="647"/>
        <end position="656"/>
    </location>
</feature>
<keyword evidence="7" id="KW-0141">cGMP biosynthesis</keyword>
<dbReference type="PANTHER" id="PTHR45655">
    <property type="entry name" value="GUANYLATE CYCLASE SOLUBLE SUBUNIT BETA-2"/>
    <property type="match status" value="1"/>
</dbReference>
<dbReference type="InterPro" id="IPR042463">
    <property type="entry name" value="HNOB_dom_associated_sf"/>
</dbReference>
<dbReference type="InterPro" id="IPR001054">
    <property type="entry name" value="A/G_cyclase"/>
</dbReference>
<evidence type="ECO:0000256" key="1">
    <source>
        <dbReference type="ARBA" id="ARBA00004496"/>
    </source>
</evidence>
<evidence type="ECO:0000256" key="2">
    <source>
        <dbReference type="ARBA" id="ARBA00012202"/>
    </source>
</evidence>
<dbReference type="SUPFAM" id="SSF111126">
    <property type="entry name" value="Ligand-binding domain in the NO signalling and Golgi transport"/>
    <property type="match status" value="1"/>
</dbReference>
<name>A0ABD0KNQ8_9CAEN</name>
<reference evidence="12 13" key="1">
    <citation type="journal article" date="2023" name="Sci. Data">
        <title>Genome assembly of the Korean intertidal mud-creeper Batillaria attramentaria.</title>
        <authorList>
            <person name="Patra A.K."/>
            <person name="Ho P.T."/>
            <person name="Jun S."/>
            <person name="Lee S.J."/>
            <person name="Kim Y."/>
            <person name="Won Y.J."/>
        </authorList>
    </citation>
    <scope>NUCLEOTIDE SEQUENCE [LARGE SCALE GENOMIC DNA]</scope>
    <source>
        <strain evidence="12">Wonlab-2016</strain>
    </source>
</reference>
<dbReference type="InterPro" id="IPR038158">
    <property type="entry name" value="H-NOX_domain_sf"/>
</dbReference>
<dbReference type="GO" id="GO:0005737">
    <property type="term" value="C:cytoplasm"/>
    <property type="evidence" value="ECO:0007669"/>
    <property type="project" value="UniProtKB-SubCell"/>
</dbReference>
<dbReference type="FunFam" id="3.30.450.260:FF:000002">
    <property type="entry name" value="guanylate cyclase soluble subunit alpha-2"/>
    <property type="match status" value="1"/>
</dbReference>
<dbReference type="Pfam" id="PF07700">
    <property type="entry name" value="HNOB"/>
    <property type="match status" value="1"/>
</dbReference>
<dbReference type="Proteomes" id="UP001519460">
    <property type="component" value="Unassembled WGS sequence"/>
</dbReference>
<dbReference type="PROSITE" id="PS50125">
    <property type="entry name" value="GUANYLATE_CYCLASE_2"/>
    <property type="match status" value="1"/>
</dbReference>
<proteinExistence type="inferred from homology"/>
<dbReference type="InterPro" id="IPR018297">
    <property type="entry name" value="A/G_cyclase_CS"/>
</dbReference>